<feature type="domain" description="DUF7443" evidence="2">
    <location>
        <begin position="4"/>
        <end position="62"/>
    </location>
</feature>
<gene>
    <name evidence="3" type="ORF">CPT_Saba_061</name>
</gene>
<proteinExistence type="predicted"/>
<evidence type="ECO:0000259" key="2">
    <source>
        <dbReference type="Pfam" id="PF24227"/>
    </source>
</evidence>
<evidence type="ECO:0000256" key="1">
    <source>
        <dbReference type="SAM" id="MobiDB-lite"/>
    </source>
</evidence>
<reference evidence="4" key="1">
    <citation type="submission" date="2019-06" db="EMBL/GenBank/DDBJ databases">
        <title>The Complete Genome of Proteus mirabilis Siphophage Saba.</title>
        <authorList>
            <person name="Nyugen J."/>
            <person name="Harb L."/>
            <person name="Moreland R."/>
            <person name="Liu M."/>
            <person name="Ramsey J."/>
        </authorList>
    </citation>
    <scope>NUCLEOTIDE SEQUENCE [LARGE SCALE GENOMIC DNA]</scope>
</reference>
<dbReference type="Pfam" id="PF24227">
    <property type="entry name" value="DUF7443"/>
    <property type="match status" value="1"/>
</dbReference>
<dbReference type="EMBL" id="MN062188">
    <property type="protein sequence ID" value="QEG09434.1"/>
    <property type="molecule type" value="Genomic_DNA"/>
</dbReference>
<dbReference type="Proteomes" id="UP000322840">
    <property type="component" value="Segment"/>
</dbReference>
<evidence type="ECO:0000313" key="4">
    <source>
        <dbReference type="Proteomes" id="UP000322840"/>
    </source>
</evidence>
<organism evidence="3 4">
    <name type="scientific">Proteus phage Saba</name>
    <dbReference type="NCBI Taxonomy" id="2596672"/>
    <lineage>
        <taxon>Viruses</taxon>
        <taxon>Duplodnaviria</taxon>
        <taxon>Heunggongvirae</taxon>
        <taxon>Uroviricota</taxon>
        <taxon>Caudoviricetes</taxon>
        <taxon>Casjensviridae</taxon>
        <taxon>Cenphatecvirus</taxon>
        <taxon>Cenphatecvirus saba</taxon>
    </lineage>
</organism>
<protein>
    <recommendedName>
        <fullName evidence="2">DUF7443 domain-containing protein</fullName>
    </recommendedName>
</protein>
<dbReference type="InterPro" id="IPR055866">
    <property type="entry name" value="DUF7443"/>
</dbReference>
<feature type="region of interest" description="Disordered" evidence="1">
    <location>
        <begin position="84"/>
        <end position="107"/>
    </location>
</feature>
<keyword evidence="4" id="KW-1185">Reference proteome</keyword>
<accession>A0A5B9N601</accession>
<evidence type="ECO:0000313" key="3">
    <source>
        <dbReference type="EMBL" id="QEG09434.1"/>
    </source>
</evidence>
<sequence>MSKVQRVALQTIILQRDGRNFVPAIGDVVELTETEFNHINEVNPDALGKIQLNKSVAKAVIDSAVDVEAIKKKAVEDYLAAQAKAAEDKPAKATTKKTAKTDADDEL</sequence>
<name>A0A5B9N601_9CAUD</name>